<dbReference type="PANTHER" id="PTHR35087:SF1">
    <property type="entry name" value="RIKEN CDNA 4930505A04 GENE"/>
    <property type="match status" value="1"/>
</dbReference>
<evidence type="ECO:0000313" key="2">
    <source>
        <dbReference type="Proteomes" id="UP000694863"/>
    </source>
</evidence>
<dbReference type="Proteomes" id="UP000694863">
    <property type="component" value="Unplaced"/>
</dbReference>
<evidence type="ECO:0000256" key="1">
    <source>
        <dbReference type="SAM" id="MobiDB-lite"/>
    </source>
</evidence>
<proteinExistence type="predicted"/>
<dbReference type="GeneID" id="101651189"/>
<organism evidence="2 3">
    <name type="scientific">Echinops telfairi</name>
    <name type="common">Lesser hedgehog tenrec</name>
    <dbReference type="NCBI Taxonomy" id="9371"/>
    <lineage>
        <taxon>Eukaryota</taxon>
        <taxon>Metazoa</taxon>
        <taxon>Chordata</taxon>
        <taxon>Craniata</taxon>
        <taxon>Vertebrata</taxon>
        <taxon>Euteleostomi</taxon>
        <taxon>Mammalia</taxon>
        <taxon>Eutheria</taxon>
        <taxon>Afrotheria</taxon>
        <taxon>Tenrecidae</taxon>
        <taxon>Tenrecinae</taxon>
        <taxon>Echinops</taxon>
    </lineage>
</organism>
<name>A0ABM0ZSA0_ECHTE</name>
<sequence>MAAKEEKQQQHKREDAATEQKEEIKHEKAPGKASQHSQPCVRRGRIYHAKFMNTNARTYNEPVPYIDHRKGPEQQGDWWWHYKVPEHSCQPPYDTKSTQRSDFQIPAYPLVLPVKHSRLQKPSSGIVPLASPDVSAELQSKFIERISFIHQYDARKSPNEPLRGKRHGAFVQTEIKPGSRPIIPQGTEVLLKAPGPCSS</sequence>
<dbReference type="RefSeq" id="XP_012862007.2">
    <property type="nucleotide sequence ID" value="XM_013006553.2"/>
</dbReference>
<gene>
    <name evidence="3" type="primary">CUNH2orf73</name>
</gene>
<feature type="compositionally biased region" description="Basic and acidic residues" evidence="1">
    <location>
        <begin position="1"/>
        <end position="30"/>
    </location>
</feature>
<keyword evidence="2" id="KW-1185">Reference proteome</keyword>
<dbReference type="PANTHER" id="PTHR35087">
    <property type="entry name" value="SIMILAR TO HYPOTHETICAL PROTEIN FLJ40298"/>
    <property type="match status" value="1"/>
</dbReference>
<reference evidence="3" key="1">
    <citation type="submission" date="2025-08" db="UniProtKB">
        <authorList>
            <consortium name="RefSeq"/>
        </authorList>
    </citation>
    <scope>IDENTIFICATION</scope>
</reference>
<evidence type="ECO:0000313" key="3">
    <source>
        <dbReference type="RefSeq" id="XP_012862007.2"/>
    </source>
</evidence>
<dbReference type="InterPro" id="IPR031365">
    <property type="entry name" value="CMIP6"/>
</dbReference>
<protein>
    <submittedName>
        <fullName evidence="3">Uncharacterized protein C2orf73 homolog</fullName>
    </submittedName>
</protein>
<dbReference type="Pfam" id="PF15667">
    <property type="entry name" value="CMIP6"/>
    <property type="match status" value="1"/>
</dbReference>
<accession>A0ABM0ZSA0</accession>
<feature type="region of interest" description="Disordered" evidence="1">
    <location>
        <begin position="1"/>
        <end position="42"/>
    </location>
</feature>